<dbReference type="KEGG" id="dord:106001391"/>
<keyword evidence="11" id="KW-0325">Glycoprotein</keyword>
<feature type="domain" description="G-protein coupled receptors family 1 profile" evidence="14">
    <location>
        <begin position="26"/>
        <end position="290"/>
    </location>
</feature>
<dbReference type="InParanoid" id="A0A1S3GTB9"/>
<dbReference type="Gene3D" id="1.20.1070.10">
    <property type="entry name" value="Rhodopsin 7-helix transmembrane proteins"/>
    <property type="match status" value="1"/>
</dbReference>
<evidence type="ECO:0000256" key="11">
    <source>
        <dbReference type="ARBA" id="ARBA00023180"/>
    </source>
</evidence>
<dbReference type="PRINTS" id="PR01534">
    <property type="entry name" value="VOMERONASL1R"/>
</dbReference>
<dbReference type="AlphaFoldDB" id="A0A1S3GTB9"/>
<evidence type="ECO:0000256" key="10">
    <source>
        <dbReference type="ARBA" id="ARBA00023170"/>
    </source>
</evidence>
<evidence type="ECO:0000256" key="4">
    <source>
        <dbReference type="ARBA" id="ARBA00022475"/>
    </source>
</evidence>
<comment type="similarity">
    <text evidence="3 13">Belongs to the G-protein coupled receptor 1 family.</text>
</comment>
<evidence type="ECO:0000259" key="14">
    <source>
        <dbReference type="PROSITE" id="PS50262"/>
    </source>
</evidence>
<gene>
    <name evidence="16" type="primary">LOC106001391</name>
</gene>
<dbReference type="GeneID" id="106001391"/>
<keyword evidence="12 13" id="KW-0807">Transducer</keyword>
<keyword evidence="10 13" id="KW-0675">Receptor</keyword>
<evidence type="ECO:0000313" key="15">
    <source>
        <dbReference type="Proteomes" id="UP000081671"/>
    </source>
</evidence>
<evidence type="ECO:0000256" key="7">
    <source>
        <dbReference type="ARBA" id="ARBA00022989"/>
    </source>
</evidence>
<evidence type="ECO:0000256" key="2">
    <source>
        <dbReference type="ARBA" id="ARBA00004651"/>
    </source>
</evidence>
<evidence type="ECO:0000256" key="13">
    <source>
        <dbReference type="RuleBase" id="RU364061"/>
    </source>
</evidence>
<dbReference type="FunCoup" id="A0A1S3GTB9">
    <property type="interactions" value="70"/>
</dbReference>
<feature type="transmembrane region" description="Helical" evidence="13">
    <location>
        <begin position="14"/>
        <end position="39"/>
    </location>
</feature>
<evidence type="ECO:0000256" key="3">
    <source>
        <dbReference type="ARBA" id="ARBA00010663"/>
    </source>
</evidence>
<name>A0A1S3GTB9_DIPOR</name>
<dbReference type="GO" id="GO:0007606">
    <property type="term" value="P:sensory perception of chemical stimulus"/>
    <property type="evidence" value="ECO:0007669"/>
    <property type="project" value="UniProtKB-ARBA"/>
</dbReference>
<dbReference type="InterPro" id="IPR004072">
    <property type="entry name" value="Vmron_rcpt_1"/>
</dbReference>
<dbReference type="SUPFAM" id="SSF81321">
    <property type="entry name" value="Family A G protein-coupled receptor-like"/>
    <property type="match status" value="1"/>
</dbReference>
<evidence type="ECO:0000256" key="5">
    <source>
        <dbReference type="ARBA" id="ARBA00022507"/>
    </source>
</evidence>
<evidence type="ECO:0000313" key="16">
    <source>
        <dbReference type="RefSeq" id="XP_012891940.1"/>
    </source>
</evidence>
<keyword evidence="6 13" id="KW-0812">Transmembrane</keyword>
<keyword evidence="15" id="KW-1185">Reference proteome</keyword>
<feature type="transmembrane region" description="Helical" evidence="13">
    <location>
        <begin position="194"/>
        <end position="212"/>
    </location>
</feature>
<keyword evidence="7 13" id="KW-1133">Transmembrane helix</keyword>
<feature type="transmembrane region" description="Helical" evidence="13">
    <location>
        <begin position="96"/>
        <end position="114"/>
    </location>
</feature>
<feature type="transmembrane region" description="Helical" evidence="13">
    <location>
        <begin position="233"/>
        <end position="252"/>
    </location>
</feature>
<dbReference type="GO" id="GO:0016503">
    <property type="term" value="F:pheromone receptor activity"/>
    <property type="evidence" value="ECO:0007669"/>
    <property type="project" value="InterPro"/>
</dbReference>
<dbReference type="FunFam" id="1.20.1070.10:FF:000033">
    <property type="entry name" value="Vomeronasal type-1 receptor"/>
    <property type="match status" value="1"/>
</dbReference>
<dbReference type="Proteomes" id="UP000081671">
    <property type="component" value="Unplaced"/>
</dbReference>
<protein>
    <recommendedName>
        <fullName evidence="13">Vomeronasal type-1 receptor</fullName>
    </recommendedName>
</protein>
<keyword evidence="4 13" id="KW-1003">Cell membrane</keyword>
<dbReference type="GO" id="GO:0005886">
    <property type="term" value="C:plasma membrane"/>
    <property type="evidence" value="ECO:0007669"/>
    <property type="project" value="UniProtKB-SubCell"/>
</dbReference>
<evidence type="ECO:0000256" key="12">
    <source>
        <dbReference type="ARBA" id="ARBA00023224"/>
    </source>
</evidence>
<evidence type="ECO:0000256" key="6">
    <source>
        <dbReference type="ARBA" id="ARBA00022692"/>
    </source>
</evidence>
<dbReference type="OrthoDB" id="9606139at2759"/>
<accession>A0A1S3GTB9</accession>
<proteinExistence type="inferred from homology"/>
<evidence type="ECO:0000256" key="1">
    <source>
        <dbReference type="ARBA" id="ARBA00003878"/>
    </source>
</evidence>
<comment type="subcellular location">
    <subcellularLocation>
        <location evidence="2 13">Cell membrane</location>
        <topology evidence="2 13">Multi-pass membrane protein</topology>
    </subcellularLocation>
</comment>
<sequence>MKSEEVWSKVIQKIVFFSLTGPGMVGNIFIFVLHVCTFVMEPDKKPINLILVHLAFSNMIIICSIGIREIAIIAYFRNLLDDHSCKPMVYLRRMARGLSICTTCLLSVVQAITISPRTTLWRKLKPQTAWQVLPYLLLFWISNSLISSNLLHYITAVNNMNGSGFGMYIGYCYMLPSRQEVRWLFLSLMTLRDVIFQSLMGWSSGYMAFYLYKHHKRVLYLHSSKFAKNSSSEIRVTLSTLILMTCFLVFYWADLMFSLYAGSTLRSDFITLNIKTFLELGYAVLSPLVLINRHVHIVKSWRLTEKYRNLCF</sequence>
<dbReference type="GO" id="GO:0019236">
    <property type="term" value="P:response to pheromone"/>
    <property type="evidence" value="ECO:0007669"/>
    <property type="project" value="UniProtKB-KW"/>
</dbReference>
<keyword evidence="5 13" id="KW-0589">Pheromone response</keyword>
<feature type="transmembrane region" description="Helical" evidence="13">
    <location>
        <begin position="51"/>
        <end position="76"/>
    </location>
</feature>
<feature type="transmembrane region" description="Helical" evidence="13">
    <location>
        <begin position="272"/>
        <end position="292"/>
    </location>
</feature>
<comment type="function">
    <text evidence="1">Putative pheromone receptor.</text>
</comment>
<dbReference type="InterPro" id="IPR017452">
    <property type="entry name" value="GPCR_Rhodpsn_7TM"/>
</dbReference>
<dbReference type="Pfam" id="PF03402">
    <property type="entry name" value="V1R"/>
    <property type="match status" value="1"/>
</dbReference>
<organism evidence="15 16">
    <name type="scientific">Dipodomys ordii</name>
    <name type="common">Ord's kangaroo rat</name>
    <dbReference type="NCBI Taxonomy" id="10020"/>
    <lineage>
        <taxon>Eukaryota</taxon>
        <taxon>Metazoa</taxon>
        <taxon>Chordata</taxon>
        <taxon>Craniata</taxon>
        <taxon>Vertebrata</taxon>
        <taxon>Euteleostomi</taxon>
        <taxon>Mammalia</taxon>
        <taxon>Eutheria</taxon>
        <taxon>Euarchontoglires</taxon>
        <taxon>Glires</taxon>
        <taxon>Rodentia</taxon>
        <taxon>Castorimorpha</taxon>
        <taxon>Heteromyidae</taxon>
        <taxon>Dipodomyinae</taxon>
        <taxon>Dipodomys</taxon>
    </lineage>
</organism>
<evidence type="ECO:0000256" key="9">
    <source>
        <dbReference type="ARBA" id="ARBA00023136"/>
    </source>
</evidence>
<dbReference type="PROSITE" id="PS50262">
    <property type="entry name" value="G_PROTEIN_RECEP_F1_2"/>
    <property type="match status" value="1"/>
</dbReference>
<dbReference type="PANTHER" id="PTHR24062">
    <property type="entry name" value="VOMERONASAL TYPE-1 RECEPTOR"/>
    <property type="match status" value="1"/>
</dbReference>
<keyword evidence="8 13" id="KW-0297">G-protein coupled receptor</keyword>
<dbReference type="RefSeq" id="XP_012891940.1">
    <property type="nucleotide sequence ID" value="XM_013036486.1"/>
</dbReference>
<evidence type="ECO:0000256" key="8">
    <source>
        <dbReference type="ARBA" id="ARBA00023040"/>
    </source>
</evidence>
<keyword evidence="9 13" id="KW-0472">Membrane</keyword>
<reference evidence="16" key="1">
    <citation type="submission" date="2025-08" db="UniProtKB">
        <authorList>
            <consortium name="RefSeq"/>
        </authorList>
    </citation>
    <scope>IDENTIFICATION</scope>
    <source>
        <tissue evidence="16">Kidney</tissue>
    </source>
</reference>
<feature type="transmembrane region" description="Helical" evidence="13">
    <location>
        <begin position="135"/>
        <end position="154"/>
    </location>
</feature>